<evidence type="ECO:0000313" key="2">
    <source>
        <dbReference type="EMBL" id="GAA5529186.1"/>
    </source>
</evidence>
<organism evidence="2 3">
    <name type="scientific">Herpetosiphon gulosus</name>
    <dbReference type="NCBI Taxonomy" id="1973496"/>
    <lineage>
        <taxon>Bacteria</taxon>
        <taxon>Bacillati</taxon>
        <taxon>Chloroflexota</taxon>
        <taxon>Chloroflexia</taxon>
        <taxon>Herpetosiphonales</taxon>
        <taxon>Herpetosiphonaceae</taxon>
        <taxon>Herpetosiphon</taxon>
    </lineage>
</organism>
<comment type="caution">
    <text evidence="2">The sequence shown here is derived from an EMBL/GenBank/DDBJ whole genome shotgun (WGS) entry which is preliminary data.</text>
</comment>
<protein>
    <recommendedName>
        <fullName evidence="4">Fatty acid desaturase</fullName>
    </recommendedName>
</protein>
<keyword evidence="3" id="KW-1185">Reference proteome</keyword>
<evidence type="ECO:0000256" key="1">
    <source>
        <dbReference type="SAM" id="Phobius"/>
    </source>
</evidence>
<proteinExistence type="predicted"/>
<accession>A0ABP9X192</accession>
<name>A0ABP9X192_9CHLR</name>
<keyword evidence="1" id="KW-0472">Membrane</keyword>
<keyword evidence="1" id="KW-1133">Transmembrane helix</keyword>
<evidence type="ECO:0008006" key="4">
    <source>
        <dbReference type="Google" id="ProtNLM"/>
    </source>
</evidence>
<evidence type="ECO:0000313" key="3">
    <source>
        <dbReference type="Proteomes" id="UP001428290"/>
    </source>
</evidence>
<sequence length="64" mass="7018">MQQPPEPAKLFDLPPHDVGWEGIFFFSAGYLLAALVLFMLLGVTLTSTLLVGGLLGFLGINFWH</sequence>
<dbReference type="EMBL" id="BAABRU010000010">
    <property type="protein sequence ID" value="GAA5529186.1"/>
    <property type="molecule type" value="Genomic_DNA"/>
</dbReference>
<keyword evidence="1" id="KW-0812">Transmembrane</keyword>
<gene>
    <name evidence="2" type="ORF">Hgul01_02992</name>
</gene>
<feature type="transmembrane region" description="Helical" evidence="1">
    <location>
        <begin position="30"/>
        <end position="63"/>
    </location>
</feature>
<reference evidence="2 3" key="1">
    <citation type="submission" date="2024-02" db="EMBL/GenBank/DDBJ databases">
        <title>Herpetosiphon gulosus NBRC 112829.</title>
        <authorList>
            <person name="Ichikawa N."/>
            <person name="Katano-Makiyama Y."/>
            <person name="Hidaka K."/>
        </authorList>
    </citation>
    <scope>NUCLEOTIDE SEQUENCE [LARGE SCALE GENOMIC DNA]</scope>
    <source>
        <strain evidence="2 3">NBRC 112829</strain>
    </source>
</reference>
<dbReference type="Proteomes" id="UP001428290">
    <property type="component" value="Unassembled WGS sequence"/>
</dbReference>
<dbReference type="RefSeq" id="WP_345722798.1">
    <property type="nucleotide sequence ID" value="NZ_BAABRU010000010.1"/>
</dbReference>